<dbReference type="Pfam" id="PF13668">
    <property type="entry name" value="Ferritin_2"/>
    <property type="match status" value="1"/>
</dbReference>
<sequence length="283" mass="29942">MNLFNIIDEIEKVDPEIHERLNPRRAAIKNITSFGSKVALAAMPFALGTMFKKAYGAASTTDILGVLNYALTLEYLEAYFYNQGTASGVIPAANSAYIAEITDDENKHVTFLKNVITSLGGTPVTSPTFDLTAGNNKGNGPFKDVLTNYTTFLAVAQAFEDTGVRAYKGAAPILLGNQVVLTAALSIHAVEARHASAIRLLRHDLGHDANIRPWIVSTSAKGNDTGVALIDGNYAGEENVTQGGVNLVTALGVSTGVATASFDEPLTKDQVLALLVGSFIVTP</sequence>
<dbReference type="InterPro" id="IPR012347">
    <property type="entry name" value="Ferritin-like"/>
</dbReference>
<protein>
    <submittedName>
        <fullName evidence="1">Ferritin-like domain-containing protein</fullName>
    </submittedName>
</protein>
<gene>
    <name evidence="1" type="ORF">E2R66_27480</name>
</gene>
<dbReference type="SUPFAM" id="SSF47240">
    <property type="entry name" value="Ferritin-like"/>
    <property type="match status" value="1"/>
</dbReference>
<dbReference type="RefSeq" id="WP_133236964.1">
    <property type="nucleotide sequence ID" value="NZ_SOZE01000058.1"/>
</dbReference>
<name>A0A4Y8RXG5_9SPHI</name>
<dbReference type="Gene3D" id="1.20.1260.10">
    <property type="match status" value="1"/>
</dbReference>
<dbReference type="EMBL" id="SOZE01000058">
    <property type="protein sequence ID" value="TFF30377.1"/>
    <property type="molecule type" value="Genomic_DNA"/>
</dbReference>
<accession>A0A4Y8RXG5</accession>
<proteinExistence type="predicted"/>
<keyword evidence="2" id="KW-1185">Reference proteome</keyword>
<comment type="caution">
    <text evidence="1">The sequence shown here is derived from an EMBL/GenBank/DDBJ whole genome shotgun (WGS) entry which is preliminary data.</text>
</comment>
<evidence type="ECO:0000313" key="2">
    <source>
        <dbReference type="Proteomes" id="UP000297540"/>
    </source>
</evidence>
<evidence type="ECO:0000313" key="1">
    <source>
        <dbReference type="EMBL" id="TFF30377.1"/>
    </source>
</evidence>
<dbReference type="InterPro" id="IPR009078">
    <property type="entry name" value="Ferritin-like_SF"/>
</dbReference>
<organism evidence="1 2">
    <name type="scientific">Mucilaginibacter psychrotolerans</name>
    <dbReference type="NCBI Taxonomy" id="1524096"/>
    <lineage>
        <taxon>Bacteria</taxon>
        <taxon>Pseudomonadati</taxon>
        <taxon>Bacteroidota</taxon>
        <taxon>Sphingobacteriia</taxon>
        <taxon>Sphingobacteriales</taxon>
        <taxon>Sphingobacteriaceae</taxon>
        <taxon>Mucilaginibacter</taxon>
    </lineage>
</organism>
<reference evidence="1 2" key="1">
    <citation type="journal article" date="2017" name="Int. J. Syst. Evol. Microbiol.">
        <title>Mucilaginibacterpsychrotolerans sp. nov., isolated from peatlands.</title>
        <authorList>
            <person name="Deng Y."/>
            <person name="Shen L."/>
            <person name="Xu B."/>
            <person name="Liu Y."/>
            <person name="Gu Z."/>
            <person name="Liu H."/>
            <person name="Zhou Y."/>
        </authorList>
    </citation>
    <scope>NUCLEOTIDE SEQUENCE [LARGE SCALE GENOMIC DNA]</scope>
    <source>
        <strain evidence="1 2">NH7-4</strain>
    </source>
</reference>
<dbReference type="OrthoDB" id="954262at2"/>
<dbReference type="CDD" id="cd00657">
    <property type="entry name" value="Ferritin_like"/>
    <property type="match status" value="1"/>
</dbReference>
<dbReference type="AlphaFoldDB" id="A0A4Y8RXG5"/>
<dbReference type="Proteomes" id="UP000297540">
    <property type="component" value="Unassembled WGS sequence"/>
</dbReference>